<feature type="region of interest" description="Disordered" evidence="1">
    <location>
        <begin position="105"/>
        <end position="126"/>
    </location>
</feature>
<organism evidence="2">
    <name type="scientific">Timema poppense</name>
    <name type="common">Walking stick</name>
    <dbReference type="NCBI Taxonomy" id="170557"/>
    <lineage>
        <taxon>Eukaryota</taxon>
        <taxon>Metazoa</taxon>
        <taxon>Ecdysozoa</taxon>
        <taxon>Arthropoda</taxon>
        <taxon>Hexapoda</taxon>
        <taxon>Insecta</taxon>
        <taxon>Pterygota</taxon>
        <taxon>Neoptera</taxon>
        <taxon>Polyneoptera</taxon>
        <taxon>Phasmatodea</taxon>
        <taxon>Timematodea</taxon>
        <taxon>Timematoidea</taxon>
        <taxon>Timematidae</taxon>
        <taxon>Timema</taxon>
    </lineage>
</organism>
<evidence type="ECO:0000256" key="1">
    <source>
        <dbReference type="SAM" id="MobiDB-lite"/>
    </source>
</evidence>
<evidence type="ECO:0000313" key="2">
    <source>
        <dbReference type="EMBL" id="CAD7399760.1"/>
    </source>
</evidence>
<proteinExistence type="predicted"/>
<dbReference type="AlphaFoldDB" id="A0A7R9GW52"/>
<accession>A0A7R9GW52</accession>
<reference evidence="2" key="1">
    <citation type="submission" date="2020-11" db="EMBL/GenBank/DDBJ databases">
        <authorList>
            <person name="Tran Van P."/>
        </authorList>
    </citation>
    <scope>NUCLEOTIDE SEQUENCE</scope>
</reference>
<gene>
    <name evidence="2" type="ORF">TPSB3V08_LOCUS2305</name>
</gene>
<protein>
    <submittedName>
        <fullName evidence="2">Uncharacterized protein</fullName>
    </submittedName>
</protein>
<dbReference type="EMBL" id="OD000906">
    <property type="protein sequence ID" value="CAD7399760.1"/>
    <property type="molecule type" value="Genomic_DNA"/>
</dbReference>
<sequence>MKKKTIQKENDGDEVCRLNNFYSSITKSAYAPLRYMLSPSESLEFHQLALLVTDDHISGQQLTRASVEPTIQACAVEEDILVEMYLHLSEGSVWNNLNRAIFSTSNRDSNPNPPITGSPVEHDSDALDRATQYTDTSFRTRLLEKPLNLFLQNQADEEFDYHALVLG</sequence>
<name>A0A7R9GW52_TIMPO</name>